<reference evidence="4 5" key="1">
    <citation type="submission" date="2022-01" db="EMBL/GenBank/DDBJ databases">
        <title>A high-quality chromosome-level genome assembly of rohu carp, Labeo rohita.</title>
        <authorList>
            <person name="Arick M.A. II"/>
            <person name="Hsu C.-Y."/>
            <person name="Magbanua Z."/>
            <person name="Pechanova O."/>
            <person name="Grover C."/>
            <person name="Miller E."/>
            <person name="Thrash A."/>
            <person name="Ezzel L."/>
            <person name="Alam S."/>
            <person name="Benzie J."/>
            <person name="Hamilton M."/>
            <person name="Karsi A."/>
            <person name="Lawrence M.L."/>
            <person name="Peterson D.G."/>
        </authorList>
    </citation>
    <scope>NUCLEOTIDE SEQUENCE [LARGE SCALE GENOMIC DNA]</scope>
    <source>
        <strain evidence="5">BAU-BD-2019</strain>
        <tissue evidence="4">Blood</tissue>
    </source>
</reference>
<keyword evidence="5" id="KW-1185">Reference proteome</keyword>
<dbReference type="InterPro" id="IPR036179">
    <property type="entry name" value="Ig-like_dom_sf"/>
</dbReference>
<dbReference type="PROSITE" id="PS50835">
    <property type="entry name" value="IG_LIKE"/>
    <property type="match status" value="1"/>
</dbReference>
<dbReference type="EMBL" id="JACTAM010000455">
    <property type="protein sequence ID" value="KAI2647288.1"/>
    <property type="molecule type" value="Genomic_DNA"/>
</dbReference>
<dbReference type="Pfam" id="PF07686">
    <property type="entry name" value="V-set"/>
    <property type="match status" value="1"/>
</dbReference>
<feature type="transmembrane region" description="Helical" evidence="2">
    <location>
        <begin position="130"/>
        <end position="154"/>
    </location>
</feature>
<feature type="compositionally biased region" description="Basic and acidic residues" evidence="1">
    <location>
        <begin position="174"/>
        <end position="190"/>
    </location>
</feature>
<proteinExistence type="predicted"/>
<accession>A0ABQ8L977</accession>
<dbReference type="InterPro" id="IPR013106">
    <property type="entry name" value="Ig_V-set"/>
</dbReference>
<evidence type="ECO:0000259" key="3">
    <source>
        <dbReference type="PROSITE" id="PS50835"/>
    </source>
</evidence>
<dbReference type="Gene3D" id="2.60.40.10">
    <property type="entry name" value="Immunoglobulins"/>
    <property type="match status" value="1"/>
</dbReference>
<evidence type="ECO:0000256" key="1">
    <source>
        <dbReference type="SAM" id="MobiDB-lite"/>
    </source>
</evidence>
<dbReference type="SMART" id="SM00409">
    <property type="entry name" value="IG"/>
    <property type="match status" value="1"/>
</dbReference>
<name>A0ABQ8L977_LABRO</name>
<organism evidence="4 5">
    <name type="scientific">Labeo rohita</name>
    <name type="common">Indian major carp</name>
    <name type="synonym">Cyprinus rohita</name>
    <dbReference type="NCBI Taxonomy" id="84645"/>
    <lineage>
        <taxon>Eukaryota</taxon>
        <taxon>Metazoa</taxon>
        <taxon>Chordata</taxon>
        <taxon>Craniata</taxon>
        <taxon>Vertebrata</taxon>
        <taxon>Euteleostomi</taxon>
        <taxon>Actinopterygii</taxon>
        <taxon>Neopterygii</taxon>
        <taxon>Teleostei</taxon>
        <taxon>Ostariophysi</taxon>
        <taxon>Cypriniformes</taxon>
        <taxon>Cyprinidae</taxon>
        <taxon>Labeoninae</taxon>
        <taxon>Labeonini</taxon>
        <taxon>Labeo</taxon>
    </lineage>
</organism>
<gene>
    <name evidence="4" type="ORF">H4Q32_023955</name>
</gene>
<evidence type="ECO:0000313" key="4">
    <source>
        <dbReference type="EMBL" id="KAI2647288.1"/>
    </source>
</evidence>
<dbReference type="InterPro" id="IPR003599">
    <property type="entry name" value="Ig_sub"/>
</dbReference>
<dbReference type="Proteomes" id="UP000830375">
    <property type="component" value="Unassembled WGS sequence"/>
</dbReference>
<keyword evidence="2" id="KW-0472">Membrane</keyword>
<dbReference type="SUPFAM" id="SSF48726">
    <property type="entry name" value="Immunoglobulin"/>
    <property type="match status" value="1"/>
</dbReference>
<dbReference type="PANTHER" id="PTHR21063:SF4">
    <property type="entry name" value="CD48 ANTIGEN-RELATED"/>
    <property type="match status" value="1"/>
</dbReference>
<comment type="caution">
    <text evidence="4">The sequence shown here is derived from an EMBL/GenBank/DDBJ whole genome shotgun (WGS) entry which is preliminary data.</text>
</comment>
<keyword evidence="2" id="KW-1133">Transmembrane helix</keyword>
<feature type="domain" description="Ig-like" evidence="3">
    <location>
        <begin position="8"/>
        <end position="120"/>
    </location>
</feature>
<keyword evidence="2" id="KW-0812">Transmembrane</keyword>
<dbReference type="InterPro" id="IPR007110">
    <property type="entry name" value="Ig-like_dom"/>
</dbReference>
<dbReference type="InterPro" id="IPR013783">
    <property type="entry name" value="Ig-like_fold"/>
</dbReference>
<sequence length="190" mass="20560">MAPFIGEPDITKPITDYVSAGAVKSVSVMEGDSVTLHTGLTEIQRDKFSIQWMFGDRLIAEIPKKQKQFNESDGKFSGRLKLDNQTGYLNITNIRTTDSGDYELQISSSNYTINRRINVTVTGSGLSPGAVAGIVVVVVLLVAAAAAAVVIYYCHKICKLGSGGQENGQNHQNQHTDDPANEKTELANRS</sequence>
<dbReference type="PANTHER" id="PTHR21063">
    <property type="entry name" value="LFA-3"/>
    <property type="match status" value="1"/>
</dbReference>
<feature type="region of interest" description="Disordered" evidence="1">
    <location>
        <begin position="166"/>
        <end position="190"/>
    </location>
</feature>
<protein>
    <submittedName>
        <fullName evidence="4">Carcinoembryonic antigen-related cell adhesion molecule 1</fullName>
    </submittedName>
</protein>
<evidence type="ECO:0000313" key="5">
    <source>
        <dbReference type="Proteomes" id="UP000830375"/>
    </source>
</evidence>
<evidence type="ECO:0000256" key="2">
    <source>
        <dbReference type="SAM" id="Phobius"/>
    </source>
</evidence>